<keyword evidence="3" id="KW-1185">Reference proteome</keyword>
<dbReference type="EMBL" id="JAEDAL010000004">
    <property type="protein sequence ID" value="MBH9553193.1"/>
    <property type="molecule type" value="Genomic_DNA"/>
</dbReference>
<gene>
    <name evidence="2" type="ORF">I7X43_10075</name>
</gene>
<dbReference type="InterPro" id="IPR012349">
    <property type="entry name" value="Split_barrel_FMN-bd"/>
</dbReference>
<reference evidence="2" key="1">
    <citation type="submission" date="2020-12" db="EMBL/GenBank/DDBJ databases">
        <title>The genome sequence of Inhella sp. 4Y17.</title>
        <authorList>
            <person name="Liu Y."/>
        </authorList>
    </citation>
    <scope>NUCLEOTIDE SEQUENCE</scope>
    <source>
        <strain evidence="2">4Y10</strain>
    </source>
</reference>
<evidence type="ECO:0000313" key="2">
    <source>
        <dbReference type="EMBL" id="MBH9553193.1"/>
    </source>
</evidence>
<name>A0A931J0B7_9BURK</name>
<comment type="caution">
    <text evidence="2">The sequence shown here is derived from an EMBL/GenBank/DDBJ whole genome shotgun (WGS) entry which is preliminary data.</text>
</comment>
<feature type="domain" description="Pyridoxamine 5'-phosphate oxidase N-terminal" evidence="1">
    <location>
        <begin position="42"/>
        <end position="139"/>
    </location>
</feature>
<dbReference type="Gene3D" id="2.30.110.10">
    <property type="entry name" value="Electron Transport, Fmn-binding Protein, Chain A"/>
    <property type="match status" value="1"/>
</dbReference>
<dbReference type="InterPro" id="IPR011576">
    <property type="entry name" value="Pyridox_Oxase_N"/>
</dbReference>
<dbReference type="SUPFAM" id="SSF50475">
    <property type="entry name" value="FMN-binding split barrel"/>
    <property type="match status" value="1"/>
</dbReference>
<dbReference type="AlphaFoldDB" id="A0A931J0B7"/>
<evidence type="ECO:0000259" key="1">
    <source>
        <dbReference type="Pfam" id="PF01243"/>
    </source>
</evidence>
<accession>A0A931J0B7</accession>
<sequence length="209" mass="23139">MSRAYADLAFTPTVRSLQTQAGSRHAYAALDRTNDRRDALGEAEAAFIEARDGFYQASVGETGWPYVQFRGGPAGFLRVLDAKTLGYVDYRGNRQYISTGNFQGNDRVSLFLMDYPNRRRLKLLGRVRLLAPGDAPEVWAQLPAPPEGTAVERAVLITVEAFDWNCPQHITPRFTEAEVQHAVAPLLAEMDTLRAEITQLRAAQAGLNA</sequence>
<evidence type="ECO:0000313" key="3">
    <source>
        <dbReference type="Proteomes" id="UP000620139"/>
    </source>
</evidence>
<organism evidence="2 3">
    <name type="scientific">Inhella gelatinilytica</name>
    <dbReference type="NCBI Taxonomy" id="2795030"/>
    <lineage>
        <taxon>Bacteria</taxon>
        <taxon>Pseudomonadati</taxon>
        <taxon>Pseudomonadota</taxon>
        <taxon>Betaproteobacteria</taxon>
        <taxon>Burkholderiales</taxon>
        <taxon>Sphaerotilaceae</taxon>
        <taxon>Inhella</taxon>
    </lineage>
</organism>
<dbReference type="Pfam" id="PF01243">
    <property type="entry name" value="PNPOx_N"/>
    <property type="match status" value="1"/>
</dbReference>
<dbReference type="PANTHER" id="PTHR42815">
    <property type="entry name" value="FAD-BINDING, PUTATIVE (AFU_ORTHOLOGUE AFUA_6G07600)-RELATED"/>
    <property type="match status" value="1"/>
</dbReference>
<proteinExistence type="predicted"/>
<dbReference type="Proteomes" id="UP000620139">
    <property type="component" value="Unassembled WGS sequence"/>
</dbReference>
<protein>
    <submittedName>
        <fullName evidence="2">Pyridoxamine 5'-phosphate oxidase family protein</fullName>
    </submittedName>
</protein>
<dbReference type="RefSeq" id="WP_198100812.1">
    <property type="nucleotide sequence ID" value="NZ_JAEDAL010000004.1"/>
</dbReference>
<dbReference type="PANTHER" id="PTHR42815:SF2">
    <property type="entry name" value="FAD-BINDING, PUTATIVE (AFU_ORTHOLOGUE AFUA_6G07600)-RELATED"/>
    <property type="match status" value="1"/>
</dbReference>